<organism evidence="1 2">
    <name type="scientific">Sungkyunkwania multivorans</name>
    <dbReference type="NCBI Taxonomy" id="1173618"/>
    <lineage>
        <taxon>Bacteria</taxon>
        <taxon>Pseudomonadati</taxon>
        <taxon>Bacteroidota</taxon>
        <taxon>Flavobacteriia</taxon>
        <taxon>Flavobacteriales</taxon>
        <taxon>Flavobacteriaceae</taxon>
        <taxon>Sungkyunkwania</taxon>
    </lineage>
</organism>
<dbReference type="Gene3D" id="3.30.530.20">
    <property type="match status" value="1"/>
</dbReference>
<dbReference type="Proteomes" id="UP001596978">
    <property type="component" value="Unassembled WGS sequence"/>
</dbReference>
<dbReference type="InterPro" id="IPR023393">
    <property type="entry name" value="START-like_dom_sf"/>
</dbReference>
<dbReference type="EMBL" id="JBHTJH010000004">
    <property type="protein sequence ID" value="MFD0861206.1"/>
    <property type="molecule type" value="Genomic_DNA"/>
</dbReference>
<dbReference type="SUPFAM" id="SSF55961">
    <property type="entry name" value="Bet v1-like"/>
    <property type="match status" value="1"/>
</dbReference>
<keyword evidence="2" id="KW-1185">Reference proteome</keyword>
<accession>A0ABW3CTX0</accession>
<sequence length="151" mass="17593">MKYQNEVVIDKPLEEVISKMDSAENMKYWQKGLISYEHIHGTPGEVGAKMRLTYTMGNSEMAMTETIVKRNFPKEFHATYEAAGVWNMQHNYFSEVDATTTKWISKSEFKFSTFKMKFFGFIMPGAFKKQSRKYMEAFKDFVEQGISVADE</sequence>
<reference evidence="2" key="1">
    <citation type="journal article" date="2019" name="Int. J. Syst. Evol. Microbiol.">
        <title>The Global Catalogue of Microorganisms (GCM) 10K type strain sequencing project: providing services to taxonomists for standard genome sequencing and annotation.</title>
        <authorList>
            <consortium name="The Broad Institute Genomics Platform"/>
            <consortium name="The Broad Institute Genome Sequencing Center for Infectious Disease"/>
            <person name="Wu L."/>
            <person name="Ma J."/>
        </authorList>
    </citation>
    <scope>NUCLEOTIDE SEQUENCE [LARGE SCALE GENOMIC DNA]</scope>
    <source>
        <strain evidence="2">CCUG 62952</strain>
    </source>
</reference>
<evidence type="ECO:0000313" key="2">
    <source>
        <dbReference type="Proteomes" id="UP001596978"/>
    </source>
</evidence>
<name>A0ABW3CTX0_9FLAO</name>
<dbReference type="RefSeq" id="WP_386403787.1">
    <property type="nucleotide sequence ID" value="NZ_JBHTJH010000004.1"/>
</dbReference>
<dbReference type="CDD" id="cd07812">
    <property type="entry name" value="SRPBCC"/>
    <property type="match status" value="1"/>
</dbReference>
<gene>
    <name evidence="1" type="ORF">ACFQ1M_03220</name>
</gene>
<protein>
    <submittedName>
        <fullName evidence="1">SRPBCC family protein</fullName>
    </submittedName>
</protein>
<proteinExistence type="predicted"/>
<comment type="caution">
    <text evidence="1">The sequence shown here is derived from an EMBL/GenBank/DDBJ whole genome shotgun (WGS) entry which is preliminary data.</text>
</comment>
<evidence type="ECO:0000313" key="1">
    <source>
        <dbReference type="EMBL" id="MFD0861206.1"/>
    </source>
</evidence>